<protein>
    <submittedName>
        <fullName evidence="2">Restriction alleviation protein</fullName>
    </submittedName>
</protein>
<organism evidence="2">
    <name type="scientific">Siphoviridae sp. ctZHD14</name>
    <dbReference type="NCBI Taxonomy" id="2827891"/>
    <lineage>
        <taxon>Viruses</taxon>
        <taxon>Duplodnaviria</taxon>
        <taxon>Heunggongvirae</taxon>
        <taxon>Uroviricota</taxon>
        <taxon>Caudoviricetes</taxon>
    </lineage>
</organism>
<sequence>MRMSPCPVCHQRNVNGFKKKQKWYSTCYNKECRFTTEVGMPTRKMSRYNWNRLYEHMTGETLPDEVCGRQDRAFMKKEIAAGVPELVNCFTQEDFEKWEKKYSYDSIDWVKEKGKKAGAKRRKERTKERETKREQ</sequence>
<feature type="region of interest" description="Disordered" evidence="1">
    <location>
        <begin position="113"/>
        <end position="135"/>
    </location>
</feature>
<reference evidence="2" key="1">
    <citation type="journal article" date="2021" name="Proc. Natl. Acad. Sci. U.S.A.">
        <title>A Catalog of Tens of Thousands of Viruses from Human Metagenomes Reveals Hidden Associations with Chronic Diseases.</title>
        <authorList>
            <person name="Tisza M.J."/>
            <person name="Buck C.B."/>
        </authorList>
    </citation>
    <scope>NUCLEOTIDE SEQUENCE</scope>
    <source>
        <strain evidence="2">CtZHD14</strain>
    </source>
</reference>
<feature type="compositionally biased region" description="Basic residues" evidence="1">
    <location>
        <begin position="113"/>
        <end position="124"/>
    </location>
</feature>
<evidence type="ECO:0000256" key="1">
    <source>
        <dbReference type="SAM" id="MobiDB-lite"/>
    </source>
</evidence>
<evidence type="ECO:0000313" key="2">
    <source>
        <dbReference type="EMBL" id="DAF55339.1"/>
    </source>
</evidence>
<feature type="compositionally biased region" description="Basic and acidic residues" evidence="1">
    <location>
        <begin position="125"/>
        <end position="135"/>
    </location>
</feature>
<dbReference type="EMBL" id="BK032687">
    <property type="protein sequence ID" value="DAF55339.1"/>
    <property type="molecule type" value="Genomic_DNA"/>
</dbReference>
<name>A0A8S5SX30_9CAUD</name>
<proteinExistence type="predicted"/>
<accession>A0A8S5SX30</accession>